<organism evidence="2 3">
    <name type="scientific">Theileria equi strain WA</name>
    <dbReference type="NCBI Taxonomy" id="1537102"/>
    <lineage>
        <taxon>Eukaryota</taxon>
        <taxon>Sar</taxon>
        <taxon>Alveolata</taxon>
        <taxon>Apicomplexa</taxon>
        <taxon>Aconoidasida</taxon>
        <taxon>Piroplasmida</taxon>
        <taxon>Theileriidae</taxon>
        <taxon>Theileria</taxon>
    </lineage>
</organism>
<dbReference type="AlphaFoldDB" id="L0B067"/>
<keyword evidence="3" id="KW-1185">Reference proteome</keyword>
<accession>L0B067</accession>
<dbReference type="GeneID" id="15804678"/>
<feature type="signal peptide" evidence="1">
    <location>
        <begin position="1"/>
        <end position="24"/>
    </location>
</feature>
<dbReference type="EMBL" id="CP001670">
    <property type="protein sequence ID" value="AFZ80878.1"/>
    <property type="molecule type" value="Genomic_DNA"/>
</dbReference>
<feature type="chain" id="PRO_5003939991" description="Signal peptide containing protein" evidence="1">
    <location>
        <begin position="25"/>
        <end position="713"/>
    </location>
</feature>
<gene>
    <name evidence="2" type="ORF">BEWA_002850</name>
</gene>
<dbReference type="Proteomes" id="UP000031512">
    <property type="component" value="Chromosome 3"/>
</dbReference>
<evidence type="ECO:0000256" key="1">
    <source>
        <dbReference type="SAM" id="SignalP"/>
    </source>
</evidence>
<dbReference type="RefSeq" id="XP_004830544.1">
    <property type="nucleotide sequence ID" value="XM_004830487.1"/>
</dbReference>
<evidence type="ECO:0008006" key="4">
    <source>
        <dbReference type="Google" id="ProtNLM"/>
    </source>
</evidence>
<proteinExistence type="predicted"/>
<evidence type="ECO:0000313" key="3">
    <source>
        <dbReference type="Proteomes" id="UP000031512"/>
    </source>
</evidence>
<reference evidence="2 3" key="1">
    <citation type="journal article" date="2012" name="BMC Genomics">
        <title>Comparative genomic analysis and phylogenetic position of Theileria equi.</title>
        <authorList>
            <person name="Kappmeyer L.S."/>
            <person name="Thiagarajan M."/>
            <person name="Herndon D.R."/>
            <person name="Ramsay J.D."/>
            <person name="Caler E."/>
            <person name="Djikeng A."/>
            <person name="Gillespie J.J."/>
            <person name="Lau A.O."/>
            <person name="Roalson E.H."/>
            <person name="Silva J.C."/>
            <person name="Silva M.G."/>
            <person name="Suarez C.E."/>
            <person name="Ueti M.W."/>
            <person name="Nene V.M."/>
            <person name="Mealey R.H."/>
            <person name="Knowles D.P."/>
            <person name="Brayton K.A."/>
        </authorList>
    </citation>
    <scope>NUCLEOTIDE SEQUENCE [LARGE SCALE GENOMIC DNA]</scope>
    <source>
        <strain evidence="2 3">WA</strain>
    </source>
</reference>
<keyword evidence="1" id="KW-0732">Signal</keyword>
<protein>
    <recommendedName>
        <fullName evidence="4">Signal peptide containing protein</fullName>
    </recommendedName>
</protein>
<sequence>MKSYSVFVYVALLEVLIIVSLTSGRDLSHSFSELGHVRGNGRNANQFVPRPPSGHNAPVVSVQLDLAQKKRYTSNKHTVYVMKGVSVGGDFEVYAHSVDGSRLKIENKVKDNTSIDVTTNAIKVLVYFWNLEPTKPVMLQVFDDRGSYFLSLNKTLKGENHWSKDFVAFRHSTVGNELFERLDHRVCAQFKAAPVDITKTSRYLACGSSEVQVSSTPLKGDKYYKVSHVFPDGLKPSRISHNGLPTSIPFPKDVRAVYAYFPKEGMAKLTFSPLLVEVDDGKSHSWYEVADDKKTWKKKVVSESQLEQVLDSMYLKHHGAVIFDISLEPEKFVPTAMTDPATAGRFNGVTKKSKDNPNVAGITLTPKVGDHFRVSGYKNRQYTRVKGVMTQGAASIQTGLPIGALKSFTMYNCSGEAKACYIESTVQSETGWYHKIPTSHVWKKIELDIGNPDNILECRLMIPISLGGCGKPCPTVDISRTAPYSFDKAKVDVQKAESPDIFHTYVHTMKGVKSDGLTYKGNYLSLKGTKSFLPLVNASNVHVTVYFWKRNLAKPLLIEVSSGGSDKVWYENAGSDGNTVWNKITQPDLLNKLDHLNCLLNKAYVVDVLNTAKYLSNCNHIDVERKEDPYNHTSGYIRYTHTLGNAPFTVSKVTIKGTTQKGMDESMLDSVSKISVFYPRSSADHVLIYVEISKGNSSQGKWFRKETGIKSEL</sequence>
<name>L0B067_THEEQ</name>
<dbReference type="VEuPathDB" id="PiroplasmaDB:BEWA_002850"/>
<dbReference type="KEGG" id="beq:BEWA_002850"/>
<evidence type="ECO:0000313" key="2">
    <source>
        <dbReference type="EMBL" id="AFZ80878.1"/>
    </source>
</evidence>